<dbReference type="EMBL" id="AE001437">
    <property type="protein sequence ID" value="AAK78526.1"/>
    <property type="molecule type" value="Genomic_DNA"/>
</dbReference>
<dbReference type="PROSITE" id="PS51819">
    <property type="entry name" value="VOC"/>
    <property type="match status" value="1"/>
</dbReference>
<dbReference type="InterPro" id="IPR029068">
    <property type="entry name" value="Glyas_Bleomycin-R_OHBP_Dase"/>
</dbReference>
<organism evidence="2 3">
    <name type="scientific">Clostridium acetobutylicum (strain ATCC 824 / DSM 792 / JCM 1419 / IAM 19013 / LMG 5710 / NBRC 13948 / NRRL B-527 / VKM B-1787 / 2291 / W)</name>
    <dbReference type="NCBI Taxonomy" id="272562"/>
    <lineage>
        <taxon>Bacteria</taxon>
        <taxon>Bacillati</taxon>
        <taxon>Bacillota</taxon>
        <taxon>Clostridia</taxon>
        <taxon>Eubacteriales</taxon>
        <taxon>Clostridiaceae</taxon>
        <taxon>Clostridium</taxon>
    </lineage>
</organism>
<feature type="domain" description="VOC" evidence="1">
    <location>
        <begin position="2"/>
        <end position="121"/>
    </location>
</feature>
<keyword evidence="3" id="KW-1185">Reference proteome</keyword>
<dbReference type="OrthoDB" id="9815599at2"/>
<dbReference type="DNASU" id="1116730"/>
<keyword evidence="2" id="KW-0456">Lyase</keyword>
<dbReference type="KEGG" id="cac:CA_C0547"/>
<dbReference type="Gene3D" id="3.10.180.10">
    <property type="entry name" value="2,3-Dihydroxybiphenyl 1,2-Dioxygenase, domain 1"/>
    <property type="match status" value="1"/>
</dbReference>
<proteinExistence type="predicted"/>
<evidence type="ECO:0000313" key="2">
    <source>
        <dbReference type="EMBL" id="AAK78526.1"/>
    </source>
</evidence>
<dbReference type="InterPro" id="IPR037523">
    <property type="entry name" value="VOC_core"/>
</dbReference>
<dbReference type="PATRIC" id="fig|272562.8.peg.750"/>
<sequence>MKFNCPLIVVNDINISRKFYEEVLCQKIKYDFGENVVYEGDFSLQLKSHFANMIDIDEKSIKFQSNGFELYFEEDNIEAFLNKLKQNKGINYIHSLLEHPWGQRVIRFYDPDMHIIEVGESMEGVIKRFFNEGMSIDEITKRTQHPLEFVKRVLHYKLT</sequence>
<dbReference type="AlphaFoldDB" id="Q97LL1"/>
<evidence type="ECO:0000313" key="3">
    <source>
        <dbReference type="Proteomes" id="UP000000814"/>
    </source>
</evidence>
<dbReference type="InterPro" id="IPR025870">
    <property type="entry name" value="Glyoxalase-like_dom"/>
</dbReference>
<dbReference type="HOGENOM" id="CLU_105776_0_0_9"/>
<accession>Q97LL1</accession>
<reference evidence="2 3" key="1">
    <citation type="journal article" date="2001" name="J. Bacteriol.">
        <title>Genome sequence and comparative analysis of the solvent-producing bacterium Clostridium acetobutylicum.</title>
        <authorList>
            <person name="Nolling J."/>
            <person name="Breton G."/>
            <person name="Omelchenko M.V."/>
            <person name="Makarova K.S."/>
            <person name="Zeng Q."/>
            <person name="Gibson R."/>
            <person name="Lee H.M."/>
            <person name="Dubois J."/>
            <person name="Qiu D."/>
            <person name="Hitti J."/>
            <person name="Wolf Y.I."/>
            <person name="Tatusov R.L."/>
            <person name="Sabathe F."/>
            <person name="Doucette-Stamm L."/>
            <person name="Soucaille P."/>
            <person name="Daly M.J."/>
            <person name="Bennett G.N."/>
            <person name="Koonin E.V."/>
            <person name="Smith D.R."/>
        </authorList>
    </citation>
    <scope>NUCLEOTIDE SEQUENCE [LARGE SCALE GENOMIC DNA]</scope>
    <source>
        <strain evidence="3">ATCC 824 / DSM 792 / JCM 1419 / LMG 5710 / VKM B-1787</strain>
    </source>
</reference>
<dbReference type="eggNOG" id="COG0346">
    <property type="taxonomic scope" value="Bacteria"/>
</dbReference>
<dbReference type="GeneID" id="44997057"/>
<dbReference type="Pfam" id="PF12681">
    <property type="entry name" value="Glyoxalase_2"/>
    <property type="match status" value="1"/>
</dbReference>
<evidence type="ECO:0000259" key="1">
    <source>
        <dbReference type="PROSITE" id="PS51819"/>
    </source>
</evidence>
<dbReference type="STRING" id="272562.CA_C0547"/>
<protein>
    <submittedName>
        <fullName evidence="2">Lactoylglutation lyase</fullName>
    </submittedName>
</protein>
<gene>
    <name evidence="2" type="ordered locus">CA_C0547</name>
</gene>
<dbReference type="PIR" id="C96967">
    <property type="entry name" value="C96967"/>
</dbReference>
<dbReference type="RefSeq" id="WP_010963868.1">
    <property type="nucleotide sequence ID" value="NC_003030.1"/>
</dbReference>
<name>Q97LL1_CLOAB</name>
<dbReference type="SUPFAM" id="SSF54593">
    <property type="entry name" value="Glyoxalase/Bleomycin resistance protein/Dihydroxybiphenyl dioxygenase"/>
    <property type="match status" value="1"/>
</dbReference>
<dbReference type="CDD" id="cd09011">
    <property type="entry name" value="VOC_like"/>
    <property type="match status" value="1"/>
</dbReference>
<dbReference type="GO" id="GO:0016829">
    <property type="term" value="F:lyase activity"/>
    <property type="evidence" value="ECO:0007669"/>
    <property type="project" value="UniProtKB-KW"/>
</dbReference>
<dbReference type="Proteomes" id="UP000000814">
    <property type="component" value="Chromosome"/>
</dbReference>